<dbReference type="InterPro" id="IPR055414">
    <property type="entry name" value="LRR_R13L4/SHOC2-like"/>
</dbReference>
<dbReference type="GO" id="GO:0051707">
    <property type="term" value="P:response to other organism"/>
    <property type="evidence" value="ECO:0007669"/>
    <property type="project" value="UniProtKB-ARBA"/>
</dbReference>
<evidence type="ECO:0000256" key="11">
    <source>
        <dbReference type="ARBA" id="ARBA00022741"/>
    </source>
</evidence>
<keyword evidence="15" id="KW-0472">Membrane</keyword>
<dbReference type="EMBL" id="QPKB01000001">
    <property type="protein sequence ID" value="RWR74037.1"/>
    <property type="molecule type" value="Genomic_DNA"/>
</dbReference>
<dbReference type="GO" id="GO:0004674">
    <property type="term" value="F:protein serine/threonine kinase activity"/>
    <property type="evidence" value="ECO:0007669"/>
    <property type="project" value="UniProtKB-KW"/>
</dbReference>
<dbReference type="PROSITE" id="PS50011">
    <property type="entry name" value="PROTEIN_KINASE_DOM"/>
    <property type="match status" value="1"/>
</dbReference>
<sequence>MNPFPATFSDRPIYLLIFFFLVFISTVRSATELQILLDFKSQLSNPPSLSSWRTDTPLCNFSGISCNSAGSVTEIQLSNQNLAGPLPIDSLCNLPSLQTLSLGSNLLSGPLKPEINNCSRLQFLDLASNNLFGSVPDLSSLGLLQDLNLSCNVFSGSFPWNSLLNLTNLVALSLGDNPTLEKSGFPEEILQLKKLSWLYLTNSSLEGEIPRSIGNLTALVNLELSHNYFIGQIPSEILKLSELRQLELWGNQLSGRIPVGFGNLTELQFFDASKNYLEGDLEEIRSLSKIVSLQLFENGLSGEIPPEFGEFKELVNFSLYGNNLTGSLPEKIGSWSEFDFIDVSDNYLTGPIPPDMCKQGKMTALLLLGNNFSGGIPPSYAECKSLNRLRVNQNSLSGRVPDGIWGLPNVEIIDLTGNGFEGPVTSDISGAGKLAELYISNNRFSGEFPKEISRVPNLNLIVAGFNEFSGEIPWTIGELNSLARLLLQENKLSGGIPDSLASCAALHEINLAGNSLTGQIPESLGFLQTLNSLNLSSNQLSGEIPVSLSALKLSLLDLSDNQLSGSVPDSLSFGAYGDGFNGNPELCSSRIHYLRRCSSASQSHSGHLKTLISCFLAGSALLLVPFGCYIFIKRRRCDQSEQDRRVKDSWDLKSFRALNFTEQEILNSIKLENLIGKGGSGNVYKVILGNGKQLAVKHVWNSGPGEGKSTSAMLRRSRKMPEFDAEVATLSSIRHVNVVQLYCSITSEDSSLLVYEYLPNGSLWDRLHTCRKMDLDWGTRYEIALGAAKGLEYLHHGCERPVIHRDVKSSNILLDEFFKPRIADFGLAKIVQANPAGKDSTHVIAGTYGYIAPEYAYTYKVTEKSDVYSFGVVLMELVTGKRPIEPEFGENKDIVFWVSSQLISKESMLNLVDSHISSEVKEYAYKVLRIALLCTAKLPALRPSMRAVVQMLEDAGPNNLIAITIKDEKGNGGFEHRMETHKQCL</sequence>
<keyword evidence="17" id="KW-0325">Glycoprotein</keyword>
<evidence type="ECO:0000256" key="9">
    <source>
        <dbReference type="ARBA" id="ARBA00022729"/>
    </source>
</evidence>
<dbReference type="STRING" id="337451.A0A3S3M6C5"/>
<evidence type="ECO:0000256" key="17">
    <source>
        <dbReference type="ARBA" id="ARBA00023180"/>
    </source>
</evidence>
<evidence type="ECO:0000256" key="10">
    <source>
        <dbReference type="ARBA" id="ARBA00022737"/>
    </source>
</evidence>
<comment type="catalytic activity">
    <reaction evidence="18">
        <text>L-threonyl-[protein] + ATP = O-phospho-L-threonyl-[protein] + ADP + H(+)</text>
        <dbReference type="Rhea" id="RHEA:46608"/>
        <dbReference type="Rhea" id="RHEA-COMP:11060"/>
        <dbReference type="Rhea" id="RHEA-COMP:11605"/>
        <dbReference type="ChEBI" id="CHEBI:15378"/>
        <dbReference type="ChEBI" id="CHEBI:30013"/>
        <dbReference type="ChEBI" id="CHEBI:30616"/>
        <dbReference type="ChEBI" id="CHEBI:61977"/>
        <dbReference type="ChEBI" id="CHEBI:456216"/>
        <dbReference type="EC" id="2.7.11.1"/>
    </reaction>
</comment>
<evidence type="ECO:0000256" key="8">
    <source>
        <dbReference type="ARBA" id="ARBA00022692"/>
    </source>
</evidence>
<comment type="similarity">
    <text evidence="3">Belongs to the protein kinase superfamily. Ser/Thr protein kinase family.</text>
</comment>
<evidence type="ECO:0000256" key="19">
    <source>
        <dbReference type="ARBA" id="ARBA00048679"/>
    </source>
</evidence>
<dbReference type="FunFam" id="1.10.510.10:FF:000276">
    <property type="entry name" value="LRR receptor-like serine/threonine-protein kinase RCH1"/>
    <property type="match status" value="1"/>
</dbReference>
<protein>
    <recommendedName>
        <fullName evidence="4">non-specific serine/threonine protein kinase</fullName>
        <ecNumber evidence="4">2.7.11.1</ecNumber>
    </recommendedName>
</protein>
<organism evidence="22 23">
    <name type="scientific">Cinnamomum micranthum f. kanehirae</name>
    <dbReference type="NCBI Taxonomy" id="337451"/>
    <lineage>
        <taxon>Eukaryota</taxon>
        <taxon>Viridiplantae</taxon>
        <taxon>Streptophyta</taxon>
        <taxon>Embryophyta</taxon>
        <taxon>Tracheophyta</taxon>
        <taxon>Spermatophyta</taxon>
        <taxon>Magnoliopsida</taxon>
        <taxon>Magnoliidae</taxon>
        <taxon>Laurales</taxon>
        <taxon>Lauraceae</taxon>
        <taxon>Cinnamomum</taxon>
    </lineage>
</organism>
<evidence type="ECO:0000256" key="6">
    <source>
        <dbReference type="ARBA" id="ARBA00022614"/>
    </source>
</evidence>
<dbReference type="SUPFAM" id="SSF52047">
    <property type="entry name" value="RNI-like"/>
    <property type="match status" value="1"/>
</dbReference>
<dbReference type="InterPro" id="IPR051716">
    <property type="entry name" value="Plant_RL_S/T_kinase"/>
</dbReference>
<keyword evidence="16 22" id="KW-0675">Receptor</keyword>
<gene>
    <name evidence="22" type="ORF">CKAN_00235100</name>
</gene>
<comment type="caution">
    <text evidence="22">The sequence shown here is derived from an EMBL/GenBank/DDBJ whole genome shotgun (WGS) entry which is preliminary data.</text>
</comment>
<proteinExistence type="inferred from homology"/>
<evidence type="ECO:0000256" key="4">
    <source>
        <dbReference type="ARBA" id="ARBA00012513"/>
    </source>
</evidence>
<dbReference type="Pfam" id="PF00560">
    <property type="entry name" value="LRR_1"/>
    <property type="match status" value="4"/>
</dbReference>
<keyword evidence="6" id="KW-0433">Leucine-rich repeat</keyword>
<dbReference type="FunFam" id="3.80.10.10:FF:000453">
    <property type="entry name" value="Leucine-rich receptor-like protein kinase family protein"/>
    <property type="match status" value="1"/>
</dbReference>
<dbReference type="Gene3D" id="1.10.510.10">
    <property type="entry name" value="Transferase(Phosphotransferase) domain 1"/>
    <property type="match status" value="1"/>
</dbReference>
<evidence type="ECO:0000256" key="14">
    <source>
        <dbReference type="ARBA" id="ARBA00022989"/>
    </source>
</evidence>
<keyword evidence="5" id="KW-0723">Serine/threonine-protein kinase</keyword>
<dbReference type="EC" id="2.7.11.1" evidence="4"/>
<dbReference type="InterPro" id="IPR011009">
    <property type="entry name" value="Kinase-like_dom_sf"/>
</dbReference>
<dbReference type="FunFam" id="3.80.10.10:FF:000233">
    <property type="entry name" value="Leucine-rich repeat receptor-like protein kinase TDR"/>
    <property type="match status" value="1"/>
</dbReference>
<dbReference type="Pfam" id="PF00069">
    <property type="entry name" value="Pkinase"/>
    <property type="match status" value="1"/>
</dbReference>
<dbReference type="InterPro" id="IPR008271">
    <property type="entry name" value="Ser/Thr_kinase_AS"/>
</dbReference>
<evidence type="ECO:0000313" key="23">
    <source>
        <dbReference type="Proteomes" id="UP000283530"/>
    </source>
</evidence>
<evidence type="ECO:0000256" key="15">
    <source>
        <dbReference type="ARBA" id="ARBA00023136"/>
    </source>
</evidence>
<evidence type="ECO:0000256" key="2">
    <source>
        <dbReference type="ARBA" id="ARBA00004236"/>
    </source>
</evidence>
<dbReference type="InterPro" id="IPR017441">
    <property type="entry name" value="Protein_kinase_ATP_BS"/>
</dbReference>
<dbReference type="FunFam" id="3.80.10.10:FF:000234">
    <property type="entry name" value="Probable inactive receptor kinase RLK902"/>
    <property type="match status" value="1"/>
</dbReference>
<keyword evidence="12 22" id="KW-0418">Kinase</keyword>
<dbReference type="PANTHER" id="PTHR48053:SF159">
    <property type="entry name" value="PROTEIN KINASE DOMAIN-CONTAINING PROTEIN"/>
    <property type="match status" value="1"/>
</dbReference>
<reference evidence="22 23" key="1">
    <citation type="journal article" date="2019" name="Nat. Plants">
        <title>Stout camphor tree genome fills gaps in understanding of flowering plant genome evolution.</title>
        <authorList>
            <person name="Chaw S.M."/>
            <person name="Liu Y.C."/>
            <person name="Wu Y.W."/>
            <person name="Wang H.Y."/>
            <person name="Lin C.I."/>
            <person name="Wu C.S."/>
            <person name="Ke H.M."/>
            <person name="Chang L.Y."/>
            <person name="Hsu C.Y."/>
            <person name="Yang H.T."/>
            <person name="Sudianto E."/>
            <person name="Hsu M.H."/>
            <person name="Wu K.P."/>
            <person name="Wang L.N."/>
            <person name="Leebens-Mack J.H."/>
            <person name="Tsai I.J."/>
        </authorList>
    </citation>
    <scope>NUCLEOTIDE SEQUENCE [LARGE SCALE GENOMIC DNA]</scope>
    <source>
        <strain evidence="23">cv. Chaw 1501</strain>
        <tissue evidence="22">Young leaves</tissue>
    </source>
</reference>
<comment type="catalytic activity">
    <reaction evidence="19">
        <text>L-seryl-[protein] + ATP = O-phospho-L-seryl-[protein] + ADP + H(+)</text>
        <dbReference type="Rhea" id="RHEA:17989"/>
        <dbReference type="Rhea" id="RHEA-COMP:9863"/>
        <dbReference type="Rhea" id="RHEA-COMP:11604"/>
        <dbReference type="ChEBI" id="CHEBI:15378"/>
        <dbReference type="ChEBI" id="CHEBI:29999"/>
        <dbReference type="ChEBI" id="CHEBI:30616"/>
        <dbReference type="ChEBI" id="CHEBI:83421"/>
        <dbReference type="ChEBI" id="CHEBI:456216"/>
        <dbReference type="EC" id="2.7.11.1"/>
    </reaction>
</comment>
<evidence type="ECO:0000256" key="20">
    <source>
        <dbReference type="PROSITE-ProRule" id="PRU10141"/>
    </source>
</evidence>
<keyword evidence="13 20" id="KW-0067">ATP-binding</keyword>
<keyword evidence="7" id="KW-0808">Transferase</keyword>
<dbReference type="SUPFAM" id="SSF52058">
    <property type="entry name" value="L domain-like"/>
    <property type="match status" value="1"/>
</dbReference>
<feature type="binding site" evidence="20">
    <location>
        <position position="697"/>
    </location>
    <ligand>
        <name>ATP</name>
        <dbReference type="ChEBI" id="CHEBI:30616"/>
    </ligand>
</feature>
<dbReference type="Gene3D" id="3.80.10.10">
    <property type="entry name" value="Ribonuclease Inhibitor"/>
    <property type="match status" value="3"/>
</dbReference>
<keyword evidence="8" id="KW-0812">Transmembrane</keyword>
<dbReference type="InterPro" id="IPR032675">
    <property type="entry name" value="LRR_dom_sf"/>
</dbReference>
<evidence type="ECO:0000256" key="18">
    <source>
        <dbReference type="ARBA" id="ARBA00047899"/>
    </source>
</evidence>
<dbReference type="InterPro" id="IPR001611">
    <property type="entry name" value="Leu-rich_rpt"/>
</dbReference>
<dbReference type="FunFam" id="3.30.200.20:FF:000540">
    <property type="entry name" value="Receptor-like protein kinase HAIKU2"/>
    <property type="match status" value="1"/>
</dbReference>
<evidence type="ECO:0000256" key="16">
    <source>
        <dbReference type="ARBA" id="ARBA00023170"/>
    </source>
</evidence>
<name>A0A3S3M6C5_9MAGN</name>
<dbReference type="GO" id="GO:0006952">
    <property type="term" value="P:defense response"/>
    <property type="evidence" value="ECO:0007669"/>
    <property type="project" value="UniProtKB-ARBA"/>
</dbReference>
<dbReference type="PROSITE" id="PS51450">
    <property type="entry name" value="LRR"/>
    <property type="match status" value="1"/>
</dbReference>
<dbReference type="InterPro" id="IPR013210">
    <property type="entry name" value="LRR_N_plant-typ"/>
</dbReference>
<dbReference type="GO" id="GO:0001653">
    <property type="term" value="F:peptide receptor activity"/>
    <property type="evidence" value="ECO:0007669"/>
    <property type="project" value="UniProtKB-ARBA"/>
</dbReference>
<dbReference type="InterPro" id="IPR000719">
    <property type="entry name" value="Prot_kinase_dom"/>
</dbReference>
<evidence type="ECO:0000256" key="5">
    <source>
        <dbReference type="ARBA" id="ARBA00022527"/>
    </source>
</evidence>
<dbReference type="SMART" id="SM00220">
    <property type="entry name" value="S_TKc"/>
    <property type="match status" value="1"/>
</dbReference>
<dbReference type="SUPFAM" id="SSF56112">
    <property type="entry name" value="Protein kinase-like (PK-like)"/>
    <property type="match status" value="1"/>
</dbReference>
<keyword evidence="23" id="KW-1185">Reference proteome</keyword>
<accession>A0A3S3M6C5</accession>
<keyword evidence="14" id="KW-1133">Transmembrane helix</keyword>
<dbReference type="GO" id="GO:0005886">
    <property type="term" value="C:plasma membrane"/>
    <property type="evidence" value="ECO:0007669"/>
    <property type="project" value="UniProtKB-SubCell"/>
</dbReference>
<evidence type="ECO:0000256" key="1">
    <source>
        <dbReference type="ARBA" id="ARBA00004167"/>
    </source>
</evidence>
<keyword evidence="10" id="KW-0677">Repeat</keyword>
<evidence type="ECO:0000256" key="13">
    <source>
        <dbReference type="ARBA" id="ARBA00022840"/>
    </source>
</evidence>
<keyword evidence="9" id="KW-0732">Signal</keyword>
<dbReference type="AlphaFoldDB" id="A0A3S3M6C5"/>
<evidence type="ECO:0000256" key="3">
    <source>
        <dbReference type="ARBA" id="ARBA00008684"/>
    </source>
</evidence>
<dbReference type="Gene3D" id="3.30.200.20">
    <property type="entry name" value="Phosphorylase Kinase, domain 1"/>
    <property type="match status" value="1"/>
</dbReference>
<evidence type="ECO:0000259" key="21">
    <source>
        <dbReference type="PROSITE" id="PS50011"/>
    </source>
</evidence>
<keyword evidence="11 20" id="KW-0547">Nucleotide-binding</keyword>
<feature type="domain" description="Protein kinase" evidence="21">
    <location>
        <begin position="669"/>
        <end position="961"/>
    </location>
</feature>
<evidence type="ECO:0000313" key="22">
    <source>
        <dbReference type="EMBL" id="RWR74037.1"/>
    </source>
</evidence>
<dbReference type="Pfam" id="PF23598">
    <property type="entry name" value="LRR_14"/>
    <property type="match status" value="1"/>
</dbReference>
<comment type="subcellular location">
    <subcellularLocation>
        <location evidence="2">Cell membrane</location>
    </subcellularLocation>
    <subcellularLocation>
        <location evidence="1">Membrane</location>
        <topology evidence="1">Single-pass membrane protein</topology>
    </subcellularLocation>
</comment>
<dbReference type="PROSITE" id="PS00108">
    <property type="entry name" value="PROTEIN_KINASE_ST"/>
    <property type="match status" value="1"/>
</dbReference>
<dbReference type="Proteomes" id="UP000283530">
    <property type="component" value="Unassembled WGS sequence"/>
</dbReference>
<dbReference type="GO" id="GO:0005524">
    <property type="term" value="F:ATP binding"/>
    <property type="evidence" value="ECO:0007669"/>
    <property type="project" value="UniProtKB-UniRule"/>
</dbReference>
<dbReference type="PROSITE" id="PS00107">
    <property type="entry name" value="PROTEIN_KINASE_ATP"/>
    <property type="match status" value="1"/>
</dbReference>
<dbReference type="GO" id="GO:0009791">
    <property type="term" value="P:post-embryonic development"/>
    <property type="evidence" value="ECO:0007669"/>
    <property type="project" value="UniProtKB-ARBA"/>
</dbReference>
<dbReference type="Pfam" id="PF08263">
    <property type="entry name" value="LRRNT_2"/>
    <property type="match status" value="1"/>
</dbReference>
<evidence type="ECO:0000256" key="7">
    <source>
        <dbReference type="ARBA" id="ARBA00022679"/>
    </source>
</evidence>
<evidence type="ECO:0000256" key="12">
    <source>
        <dbReference type="ARBA" id="ARBA00022777"/>
    </source>
</evidence>
<dbReference type="OrthoDB" id="2015831at2759"/>
<dbReference type="PANTHER" id="PTHR48053">
    <property type="entry name" value="LEUCINE RICH REPEAT FAMILY PROTEIN, EXPRESSED"/>
    <property type="match status" value="1"/>
</dbReference>